<evidence type="ECO:0000313" key="2">
    <source>
        <dbReference type="EMBL" id="EFI27455.1"/>
    </source>
</evidence>
<organism evidence="2 3">
    <name type="scientific">Coprinopsis cinerea (strain Okayama-7 / 130 / ATCC MYA-4618 / FGSC 9003)</name>
    <name type="common">Inky cap fungus</name>
    <name type="synonym">Hormographiella aspergillata</name>
    <dbReference type="NCBI Taxonomy" id="240176"/>
    <lineage>
        <taxon>Eukaryota</taxon>
        <taxon>Fungi</taxon>
        <taxon>Dikarya</taxon>
        <taxon>Basidiomycota</taxon>
        <taxon>Agaricomycotina</taxon>
        <taxon>Agaricomycetes</taxon>
        <taxon>Agaricomycetidae</taxon>
        <taxon>Agaricales</taxon>
        <taxon>Agaricineae</taxon>
        <taxon>Psathyrellaceae</taxon>
        <taxon>Coprinopsis</taxon>
    </lineage>
</organism>
<dbReference type="KEGG" id="cci:CC1G_15486"/>
<comment type="caution">
    <text evidence="2">The sequence shown here is derived from an EMBL/GenBank/DDBJ whole genome shotgun (WGS) entry which is preliminary data.</text>
</comment>
<accession>D6RN34</accession>
<dbReference type="AlphaFoldDB" id="D6RN34"/>
<evidence type="ECO:0000256" key="1">
    <source>
        <dbReference type="SAM" id="MobiDB-lite"/>
    </source>
</evidence>
<feature type="region of interest" description="Disordered" evidence="1">
    <location>
        <begin position="445"/>
        <end position="470"/>
    </location>
</feature>
<keyword evidence="3" id="KW-1185">Reference proteome</keyword>
<dbReference type="GeneID" id="9379147"/>
<feature type="compositionally biased region" description="Low complexity" evidence="1">
    <location>
        <begin position="445"/>
        <end position="456"/>
    </location>
</feature>
<protein>
    <submittedName>
        <fullName evidence="2">Uncharacterized protein</fullName>
    </submittedName>
</protein>
<dbReference type="Proteomes" id="UP000001861">
    <property type="component" value="Unassembled WGS sequence"/>
</dbReference>
<feature type="compositionally biased region" description="Low complexity" evidence="1">
    <location>
        <begin position="564"/>
        <end position="579"/>
    </location>
</feature>
<gene>
    <name evidence="2" type="ORF">CC1G_15486</name>
</gene>
<feature type="region of interest" description="Disordered" evidence="1">
    <location>
        <begin position="156"/>
        <end position="211"/>
    </location>
</feature>
<name>D6RN34_COPC7</name>
<dbReference type="VEuPathDB" id="FungiDB:CC1G_15486"/>
<reference evidence="2 3" key="1">
    <citation type="journal article" date="2010" name="Proc. Natl. Acad. Sci. U.S.A.">
        <title>Insights into evolution of multicellular fungi from the assembled chromosomes of the mushroom Coprinopsis cinerea (Coprinus cinereus).</title>
        <authorList>
            <person name="Stajich J.E."/>
            <person name="Wilke S.K."/>
            <person name="Ahren D."/>
            <person name="Au C.H."/>
            <person name="Birren B.W."/>
            <person name="Borodovsky M."/>
            <person name="Burns C."/>
            <person name="Canback B."/>
            <person name="Casselton L.A."/>
            <person name="Cheng C.K."/>
            <person name="Deng J."/>
            <person name="Dietrich F.S."/>
            <person name="Fargo D.C."/>
            <person name="Farman M.L."/>
            <person name="Gathman A.C."/>
            <person name="Goldberg J."/>
            <person name="Guigo R."/>
            <person name="Hoegger P.J."/>
            <person name="Hooker J.B."/>
            <person name="Huggins A."/>
            <person name="James T.Y."/>
            <person name="Kamada T."/>
            <person name="Kilaru S."/>
            <person name="Kodira C."/>
            <person name="Kues U."/>
            <person name="Kupfer D."/>
            <person name="Kwan H.S."/>
            <person name="Lomsadze A."/>
            <person name="Li W."/>
            <person name="Lilly W.W."/>
            <person name="Ma L.J."/>
            <person name="Mackey A.J."/>
            <person name="Manning G."/>
            <person name="Martin F."/>
            <person name="Muraguchi H."/>
            <person name="Natvig D.O."/>
            <person name="Palmerini H."/>
            <person name="Ramesh M.A."/>
            <person name="Rehmeyer C.J."/>
            <person name="Roe B.A."/>
            <person name="Shenoy N."/>
            <person name="Stanke M."/>
            <person name="Ter-Hovhannisyan V."/>
            <person name="Tunlid A."/>
            <person name="Velagapudi R."/>
            <person name="Vision T.J."/>
            <person name="Zeng Q."/>
            <person name="Zolan M.E."/>
            <person name="Pukkila P.J."/>
        </authorList>
    </citation>
    <scope>NUCLEOTIDE SEQUENCE [LARGE SCALE GENOMIC DNA]</scope>
    <source>
        <strain evidence="3">Okayama-7 / 130 / ATCC MYA-4618 / FGSC 9003</strain>
    </source>
</reference>
<dbReference type="EMBL" id="AACS02000006">
    <property type="protein sequence ID" value="EFI27455.1"/>
    <property type="molecule type" value="Genomic_DNA"/>
</dbReference>
<dbReference type="InParanoid" id="D6RN34"/>
<feature type="region of interest" description="Disordered" evidence="1">
    <location>
        <begin position="551"/>
        <end position="621"/>
    </location>
</feature>
<proteinExistence type="predicted"/>
<feature type="compositionally biased region" description="Polar residues" evidence="1">
    <location>
        <begin position="171"/>
        <end position="200"/>
    </location>
</feature>
<feature type="compositionally biased region" description="Polar residues" evidence="1">
    <location>
        <begin position="551"/>
        <end position="563"/>
    </location>
</feature>
<dbReference type="RefSeq" id="XP_002910949.1">
    <property type="nucleotide sequence ID" value="XM_002910903.1"/>
</dbReference>
<sequence>MRLLDATYNAWCRDEYLKEKANFATEDAFRQYLQQELRRLNLEPDELSVSECNVRFMHILENKFLKTATELAAMRSDSHFLALTWSSDPSAAALSSAYTSHTGLEDYCQENKVPIRTAINNFGIILKNADIGGAKLGAICLEDLLGMIFETAIDKPGGASSTSKTEHSATPAATQVTSTSDDSKAPQQQQDTKSQPTNAVGGSRVPDAASNGVTAPVVRRAGVTVDYLNLARQFIKTPWLPDNPWHQRESQKRRDYHRAIVRDSLLMQMGYVGPPLLNHTTLTPSPGVNTNNRQLRVGDAGKLVIDAKCRWVNYPTGSGVPGFTFTNSSHWWANGVGIQEADVSAIGAALKWTPDECKLDINSREFLLLDIVPGRYKVYQCERFMETWQGNPDFIPAGPAAARPPSLPQALSANETPAVPMPLAVPPKSSSPALTAPTAAAVAVAGTASPPDLSRLPPRPSRLDNTDTEPSLSTLTRALHNLKATYAPIPPVHPPQPPTPAVPRRKFNLRKEKRLANKFFNTYLADAPPETATSHHNNIAATLVASLRSAQAPNHPDNSNTRLNASSSSTEAANSTMNSVPPGLGAAAQSRPGGPVRQPSQTARRPDHPYRDSIPPRFDEDRRTLPFYGGPWNMPPPIHYPNFYQGLYPNTGGSGYGQGMFVPSYGPEFGYGDSEIYGEDDAYGGDYSLGQGN</sequence>
<dbReference type="HOGENOM" id="CLU_397404_0_0_1"/>
<evidence type="ECO:0000313" key="3">
    <source>
        <dbReference type="Proteomes" id="UP000001861"/>
    </source>
</evidence>